<comment type="caution">
    <text evidence="5">The sequence shown here is derived from an EMBL/GenBank/DDBJ whole genome shotgun (WGS) entry which is preliminary data.</text>
</comment>
<evidence type="ECO:0000256" key="2">
    <source>
        <dbReference type="ARBA" id="ARBA00023006"/>
    </source>
</evidence>
<evidence type="ECO:0000259" key="3">
    <source>
        <dbReference type="Pfam" id="PF26103"/>
    </source>
</evidence>
<comment type="similarity">
    <text evidence="1">Belongs to the EPG5 family.</text>
</comment>
<keyword evidence="2" id="KW-0072">Autophagy</keyword>
<keyword evidence="6" id="KW-1185">Reference proteome</keyword>
<dbReference type="InterPro" id="IPR059030">
    <property type="entry name" value="TPR_Epg5_mid"/>
</dbReference>
<dbReference type="PANTHER" id="PTHR31139">
    <property type="entry name" value="ECTOPIC P GRANULES PROTEIN 5 HOMOLOG"/>
    <property type="match status" value="1"/>
</dbReference>
<sequence>MSVILDEGHVFPTCRIIENTIPTFFTRELLAFSENSRFTRIIDVVIHSDVRWREQDVVDILSGIIQKHVKRSSVVPDANRTLIATEFWLRALCCLTDWNTDTNVLQLLNNLLKCIFRNSDAHEFIVNYFVEKHQDTLRSLKDQGFLSAFFSFVVSYPSSANLVDIKTHSQYVYFCYYVLCAESRYQQRCGLKSGLANKLHDKPQMCIETALKKVSSSLKDVIPIPSCNLDIYRWADLALSTDHEEPVLAVIWQNFFVQFLHRVTAGPGLPERGSVGSRFFESTANTTYLKNTSNSLRLFQTLALWLDEPRLHSPTLFLQGLPPVYDADRLTKVLRRDEILWLDSVDLAMIDWQLNASLQFWMRFNKERQKKICTIQKRNLIKKPERVAHKTFGREEMIEPPLFNVLSTPIPECPVSVLLDKYKIMETLGRNLDVLADYARKFMMKLSTNSALDYEYMDMLKHLYENTETQLQMSIPCHKKGTTKKGCQGPANLVVKYREKKSCDPVRDRASRNREEFKMLMREMLHQMPPDICLNALCVEKTLTLLLKQWKSCQNPAFSKKFEDIGCSTFYMFIDMVSDSVRQFPPTMQFFSTCVELLGKTFIMENRTQTEVLLRTILARPKIVGLLLPIFQPSTCEDSFTEMYENVIQTNLDVEVKFSLLSKLCSLVESCRGFLIEIFPRIPWVEVLQHFRLVEGATALKQFQNLLFNLLLVLGNEKSIIKIEECEMLTLVGKAVELDWDLLDGTTFRSVCDWLVSNCNYVEVLKPSSVIWNSIRLLQAACLLSSLVTSEYTYTNIPEKRLHYLNSMVKLLCKCSASPEHTPGLYRPVIEQLMDSVLVASTSDATTNNQNITFLYMEVLNLLNSLSPTEKVLVLALETIQEKIRDLTQTNVILAMIVAACRSLASINLMVQVVEVAVETHFNNIKLPSIGEGNESQEGLVDPWTDVFASVTVPELSQREFVQECINHNAVLTLFTHTVQYLSQCQSAAAELIMLKDLTAWTASIKPSNPDTESKVILLWYKILQLIVRQISYDVNLRDLGQQVDFLIPYITHAGEDRDTTGLLGVIGFGRKSPLTASFRFLCRALSTFLSAQLPTNGLPRVKTNAPGCPKAGAKKETTSGPVATQRTNTAFHNLESLRLNKTYLSLVEHIEYACKYIINPEHCLCDGPRFLEKLSQDLFKDKSYLVLAV</sequence>
<dbReference type="Pfam" id="PF26573">
    <property type="entry name" value="TPR_Epg5_2"/>
    <property type="match status" value="1"/>
</dbReference>
<dbReference type="InterPro" id="IPR058750">
    <property type="entry name" value="TPR_Epg5"/>
</dbReference>
<dbReference type="InterPro" id="IPR051436">
    <property type="entry name" value="Autophagy-related_EPG5"/>
</dbReference>
<name>A0A7D9D5K2_PARCT</name>
<feature type="domain" description="Epg5-like TPR" evidence="4">
    <location>
        <begin position="189"/>
        <end position="346"/>
    </location>
</feature>
<evidence type="ECO:0000313" key="6">
    <source>
        <dbReference type="Proteomes" id="UP001152795"/>
    </source>
</evidence>
<evidence type="ECO:0000313" key="5">
    <source>
        <dbReference type="EMBL" id="CAB3976711.1"/>
    </source>
</evidence>
<dbReference type="PANTHER" id="PTHR31139:SF4">
    <property type="entry name" value="ECTOPIC P GRANULES PROTEIN 5 HOMOLOG"/>
    <property type="match status" value="1"/>
</dbReference>
<organism evidence="5 6">
    <name type="scientific">Paramuricea clavata</name>
    <name type="common">Red gorgonian</name>
    <name type="synonym">Violescent sea-whip</name>
    <dbReference type="NCBI Taxonomy" id="317549"/>
    <lineage>
        <taxon>Eukaryota</taxon>
        <taxon>Metazoa</taxon>
        <taxon>Cnidaria</taxon>
        <taxon>Anthozoa</taxon>
        <taxon>Octocorallia</taxon>
        <taxon>Malacalcyonacea</taxon>
        <taxon>Plexauridae</taxon>
        <taxon>Paramuricea</taxon>
    </lineage>
</organism>
<reference evidence="5" key="1">
    <citation type="submission" date="2020-04" db="EMBL/GenBank/DDBJ databases">
        <authorList>
            <person name="Alioto T."/>
            <person name="Alioto T."/>
            <person name="Gomez Garrido J."/>
        </authorList>
    </citation>
    <scope>NUCLEOTIDE SEQUENCE</scope>
    <source>
        <strain evidence="5">A484AB</strain>
    </source>
</reference>
<dbReference type="Proteomes" id="UP001152795">
    <property type="component" value="Unassembled WGS sequence"/>
</dbReference>
<dbReference type="OrthoDB" id="75419at2759"/>
<dbReference type="EMBL" id="CACRXK020000009">
    <property type="protein sequence ID" value="CAB3976711.1"/>
    <property type="molecule type" value="Genomic_DNA"/>
</dbReference>
<evidence type="ECO:0000259" key="4">
    <source>
        <dbReference type="Pfam" id="PF26573"/>
    </source>
</evidence>
<dbReference type="AlphaFoldDB" id="A0A7D9D5K2"/>
<protein>
    <submittedName>
        <fullName evidence="5">Uncharacterized protein</fullName>
    </submittedName>
</protein>
<gene>
    <name evidence="5" type="ORF">PACLA_8A003259</name>
</gene>
<evidence type="ECO:0000256" key="1">
    <source>
        <dbReference type="ARBA" id="ARBA00010948"/>
    </source>
</evidence>
<proteinExistence type="inferred from homology"/>
<feature type="domain" description="Epg5-like central TPR repeats" evidence="3">
    <location>
        <begin position="606"/>
        <end position="664"/>
    </location>
</feature>
<dbReference type="GO" id="GO:0005737">
    <property type="term" value="C:cytoplasm"/>
    <property type="evidence" value="ECO:0007669"/>
    <property type="project" value="TreeGrafter"/>
</dbReference>
<accession>A0A7D9D5K2</accession>
<dbReference type="GO" id="GO:0097352">
    <property type="term" value="P:autophagosome maturation"/>
    <property type="evidence" value="ECO:0007669"/>
    <property type="project" value="TreeGrafter"/>
</dbReference>
<dbReference type="Pfam" id="PF26103">
    <property type="entry name" value="TPR_Epg5"/>
    <property type="match status" value="1"/>
</dbReference>